<accession>A0A0M3HT44</accession>
<dbReference type="Proteomes" id="UP000036681">
    <property type="component" value="Unplaced"/>
</dbReference>
<feature type="transmembrane region" description="Helical" evidence="2">
    <location>
        <begin position="63"/>
        <end position="83"/>
    </location>
</feature>
<feature type="region of interest" description="Disordered" evidence="1">
    <location>
        <begin position="224"/>
        <end position="255"/>
    </location>
</feature>
<feature type="compositionally biased region" description="Basic and acidic residues" evidence="1">
    <location>
        <begin position="244"/>
        <end position="255"/>
    </location>
</feature>
<evidence type="ECO:0000256" key="2">
    <source>
        <dbReference type="SAM" id="Phobius"/>
    </source>
</evidence>
<proteinExistence type="predicted"/>
<evidence type="ECO:0000256" key="1">
    <source>
        <dbReference type="SAM" id="MobiDB-lite"/>
    </source>
</evidence>
<keyword evidence="3" id="KW-1185">Reference proteome</keyword>
<keyword evidence="2" id="KW-1133">Transmembrane helix</keyword>
<organism evidence="3 4">
    <name type="scientific">Ascaris lumbricoides</name>
    <name type="common">Giant roundworm</name>
    <dbReference type="NCBI Taxonomy" id="6252"/>
    <lineage>
        <taxon>Eukaryota</taxon>
        <taxon>Metazoa</taxon>
        <taxon>Ecdysozoa</taxon>
        <taxon>Nematoda</taxon>
        <taxon>Chromadorea</taxon>
        <taxon>Rhabditida</taxon>
        <taxon>Spirurina</taxon>
        <taxon>Ascaridomorpha</taxon>
        <taxon>Ascaridoidea</taxon>
        <taxon>Ascarididae</taxon>
        <taxon>Ascaris</taxon>
    </lineage>
</organism>
<dbReference type="WBParaSite" id="ALUE_0000576101-mRNA-1">
    <property type="protein sequence ID" value="ALUE_0000576101-mRNA-1"/>
    <property type="gene ID" value="ALUE_0000576101"/>
</dbReference>
<sequence length="255" mass="28750">MSGATFRHVIVAAGSYRQNGLHESIFVLRRNQTAVTVLETHTSWSLSSARLQNVSVSPMQGCWTFLSTILLAVIISHFAGAAVSKKCVGQRKFQISRQIKSLSIKAVTYGRRKCQDATLIPREKKDKKFWVLRMMEMKDAMETRKTKQLHTPPCSNGKIKWTADSLIRKMTDVCWMMKAISDDPGSTMTTSTVLHKQLLLRDCFRNLLPCTGRLSNIQLSHLHSEECNSRMSPTKRSNSSMPNETERGELGEGKC</sequence>
<evidence type="ECO:0000313" key="3">
    <source>
        <dbReference type="Proteomes" id="UP000036681"/>
    </source>
</evidence>
<name>A0A0M3HT44_ASCLU</name>
<reference evidence="4" key="1">
    <citation type="submission" date="2017-02" db="UniProtKB">
        <authorList>
            <consortium name="WormBaseParasite"/>
        </authorList>
    </citation>
    <scope>IDENTIFICATION</scope>
</reference>
<feature type="compositionally biased region" description="Polar residues" evidence="1">
    <location>
        <begin position="229"/>
        <end position="243"/>
    </location>
</feature>
<keyword evidence="2" id="KW-0812">Transmembrane</keyword>
<dbReference type="AlphaFoldDB" id="A0A0M3HT44"/>
<keyword evidence="2" id="KW-0472">Membrane</keyword>
<evidence type="ECO:0000313" key="4">
    <source>
        <dbReference type="WBParaSite" id="ALUE_0000576101-mRNA-1"/>
    </source>
</evidence>
<protein>
    <submittedName>
        <fullName evidence="4">Secreted protein</fullName>
    </submittedName>
</protein>